<evidence type="ECO:0000313" key="2">
    <source>
        <dbReference type="EMBL" id="ACV29219.1"/>
    </source>
</evidence>
<dbReference type="HOGENOM" id="CLU_155106_0_0_9"/>
<keyword evidence="1" id="KW-0812">Transmembrane</keyword>
<dbReference type="OrthoDB" id="3173919at2"/>
<dbReference type="KEGG" id="apr:Apre_1195"/>
<dbReference type="Pfam" id="PF13630">
    <property type="entry name" value="SdpI"/>
    <property type="match status" value="1"/>
</dbReference>
<evidence type="ECO:0000313" key="3">
    <source>
        <dbReference type="Proteomes" id="UP000002294"/>
    </source>
</evidence>
<organism evidence="2 3">
    <name type="scientific">Anaerococcus prevotii (strain ATCC 9321 / DSM 20548 / JCM 6508 / NCTC 11806 / PC1)</name>
    <name type="common">Peptostreptococcus prevotii</name>
    <name type="synonym">Peptococcus prevotii</name>
    <dbReference type="NCBI Taxonomy" id="525919"/>
    <lineage>
        <taxon>Bacteria</taxon>
        <taxon>Bacillati</taxon>
        <taxon>Bacillota</taxon>
        <taxon>Tissierellia</taxon>
        <taxon>Tissierellales</taxon>
        <taxon>Peptoniphilaceae</taxon>
        <taxon>Anaerococcus</taxon>
    </lineage>
</organism>
<dbReference type="InterPro" id="IPR025962">
    <property type="entry name" value="SdpI/YhfL"/>
</dbReference>
<dbReference type="RefSeq" id="WP_015778118.1">
    <property type="nucleotide sequence ID" value="NC_013171.1"/>
</dbReference>
<dbReference type="eggNOG" id="COG5658">
    <property type="taxonomic scope" value="Bacteria"/>
</dbReference>
<name>C7RDF6_ANAPD</name>
<dbReference type="Proteomes" id="UP000002294">
    <property type="component" value="Chromosome"/>
</dbReference>
<gene>
    <name evidence="2" type="ordered locus">Apre_1195</name>
</gene>
<evidence type="ECO:0008006" key="4">
    <source>
        <dbReference type="Google" id="ProtNLM"/>
    </source>
</evidence>
<dbReference type="STRING" id="525919.Apre_1195"/>
<dbReference type="AlphaFoldDB" id="C7RDF6"/>
<accession>C7RDF6</accession>
<evidence type="ECO:0000256" key="1">
    <source>
        <dbReference type="SAM" id="Phobius"/>
    </source>
</evidence>
<feature type="transmembrane region" description="Helical" evidence="1">
    <location>
        <begin position="82"/>
        <end position="102"/>
    </location>
</feature>
<keyword evidence="1" id="KW-1133">Transmembrane helix</keyword>
<keyword evidence="3" id="KW-1185">Reference proteome</keyword>
<protein>
    <recommendedName>
        <fullName evidence="4">SdpI/YhfL protein family</fullName>
    </recommendedName>
</protein>
<feature type="transmembrane region" description="Helical" evidence="1">
    <location>
        <begin position="6"/>
        <end position="25"/>
    </location>
</feature>
<dbReference type="EMBL" id="CP001708">
    <property type="protein sequence ID" value="ACV29219.1"/>
    <property type="molecule type" value="Genomic_DNA"/>
</dbReference>
<proteinExistence type="predicted"/>
<reference evidence="2 3" key="1">
    <citation type="journal article" date="2009" name="Stand. Genomic Sci.">
        <title>Complete genome sequence of Anaerococcus prevotii type strain (PC1).</title>
        <authorList>
            <person name="Labutti K."/>
            <person name="Pukall R."/>
            <person name="Steenblock K."/>
            <person name="Glavina Del Rio T."/>
            <person name="Tice H."/>
            <person name="Copeland A."/>
            <person name="Cheng J.F."/>
            <person name="Lucas S."/>
            <person name="Chen F."/>
            <person name="Nolan M."/>
            <person name="Bruce D."/>
            <person name="Goodwin L."/>
            <person name="Pitluck S."/>
            <person name="Ivanova N."/>
            <person name="Mavromatis K."/>
            <person name="Ovchinnikova G."/>
            <person name="Pati A."/>
            <person name="Chen A."/>
            <person name="Palaniappan K."/>
            <person name="Land M."/>
            <person name="Hauser L."/>
            <person name="Chang Y.J."/>
            <person name="Jeffries C.D."/>
            <person name="Chain P."/>
            <person name="Saunders E."/>
            <person name="Brettin T."/>
            <person name="Detter J.C."/>
            <person name="Han C."/>
            <person name="Goker M."/>
            <person name="Bristow J."/>
            <person name="Eisen J.A."/>
            <person name="Markowitz V."/>
            <person name="Hugenholtz P."/>
            <person name="Kyrpides N.C."/>
            <person name="Klenk H.P."/>
            <person name="Lapidus A."/>
        </authorList>
    </citation>
    <scope>NUCLEOTIDE SEQUENCE [LARGE SCALE GENOMIC DNA]</scope>
    <source>
        <strain evidence="3">ATCC 9321 / DSM 20548 / JCM 6508 / NCTC 11806 / PC1</strain>
    </source>
</reference>
<sequence length="112" mass="13143">MFYKNLLLYFVPAFFIITGFVCERVKDKKINDKYGYRSALSMKNKANWYYANDKMSKLCFILGAVFLLVGFLVQKYLEITTIRIIIILILEVLAYITCGIILENRLKEAHKK</sequence>
<keyword evidence="1" id="KW-0472">Membrane</keyword>
<feature type="transmembrane region" description="Helical" evidence="1">
    <location>
        <begin position="58"/>
        <end position="76"/>
    </location>
</feature>